<name>A0A1J1HV94_9DIPT</name>
<feature type="non-terminal residue" evidence="5">
    <location>
        <position position="1"/>
    </location>
</feature>
<accession>A0A1J1HV94</accession>
<keyword evidence="3" id="KW-0862">Zinc</keyword>
<evidence type="ECO:0000259" key="4">
    <source>
        <dbReference type="Pfam" id="PF04500"/>
    </source>
</evidence>
<sequence length="200" mass="22791">SSDSSYLNIYDEIQIIPSGRGGTCILHNDYKFTLHITNNDGICYYRCKAHKKKKCQARLKYDESNGIAILLKDHDHSPEAGIDPDSFVGTDITDDIEMVTNNKGSTVVFYNGFKYLKSGESKTSLQYRCVLYMKKCRSRIIFNRENKTAMKNEIGHNHDVDPHSYDSFMSSAVETQRFVKNVTGMKRKSKMITCVSATEK</sequence>
<feature type="domain" description="FLYWCH-type" evidence="4">
    <location>
        <begin position="16"/>
        <end position="76"/>
    </location>
</feature>
<dbReference type="AlphaFoldDB" id="A0A1J1HV94"/>
<keyword evidence="1" id="KW-0479">Metal-binding</keyword>
<organism evidence="5 6">
    <name type="scientific">Clunio marinus</name>
    <dbReference type="NCBI Taxonomy" id="568069"/>
    <lineage>
        <taxon>Eukaryota</taxon>
        <taxon>Metazoa</taxon>
        <taxon>Ecdysozoa</taxon>
        <taxon>Arthropoda</taxon>
        <taxon>Hexapoda</taxon>
        <taxon>Insecta</taxon>
        <taxon>Pterygota</taxon>
        <taxon>Neoptera</taxon>
        <taxon>Endopterygota</taxon>
        <taxon>Diptera</taxon>
        <taxon>Nematocera</taxon>
        <taxon>Chironomoidea</taxon>
        <taxon>Chironomidae</taxon>
        <taxon>Clunio</taxon>
    </lineage>
</organism>
<dbReference type="EMBL" id="CVRI01000021">
    <property type="protein sequence ID" value="CRK91941.1"/>
    <property type="molecule type" value="Genomic_DNA"/>
</dbReference>
<dbReference type="OrthoDB" id="7761241at2759"/>
<proteinExistence type="predicted"/>
<evidence type="ECO:0000313" key="5">
    <source>
        <dbReference type="EMBL" id="CRK91941.1"/>
    </source>
</evidence>
<keyword evidence="2" id="KW-0863">Zinc-finger</keyword>
<feature type="domain" description="FLYWCH-type" evidence="4">
    <location>
        <begin position="98"/>
        <end position="158"/>
    </location>
</feature>
<reference evidence="5 6" key="1">
    <citation type="submission" date="2015-04" db="EMBL/GenBank/DDBJ databases">
        <authorList>
            <person name="Syromyatnikov M.Y."/>
            <person name="Popov V.N."/>
        </authorList>
    </citation>
    <scope>NUCLEOTIDE SEQUENCE [LARGE SCALE GENOMIC DNA]</scope>
</reference>
<evidence type="ECO:0000256" key="1">
    <source>
        <dbReference type="ARBA" id="ARBA00022723"/>
    </source>
</evidence>
<dbReference type="Pfam" id="PF04500">
    <property type="entry name" value="FLYWCH"/>
    <property type="match status" value="2"/>
</dbReference>
<protein>
    <submittedName>
        <fullName evidence="5">CLUMA_CG005559, isoform A</fullName>
    </submittedName>
</protein>
<dbReference type="Gene3D" id="2.20.25.240">
    <property type="match status" value="2"/>
</dbReference>
<evidence type="ECO:0000313" key="6">
    <source>
        <dbReference type="Proteomes" id="UP000183832"/>
    </source>
</evidence>
<dbReference type="Proteomes" id="UP000183832">
    <property type="component" value="Unassembled WGS sequence"/>
</dbReference>
<evidence type="ECO:0000256" key="3">
    <source>
        <dbReference type="ARBA" id="ARBA00022833"/>
    </source>
</evidence>
<keyword evidence="6" id="KW-1185">Reference proteome</keyword>
<evidence type="ECO:0000256" key="2">
    <source>
        <dbReference type="ARBA" id="ARBA00022771"/>
    </source>
</evidence>
<dbReference type="InterPro" id="IPR007588">
    <property type="entry name" value="Znf_FLYWCH"/>
</dbReference>
<dbReference type="GO" id="GO:0008270">
    <property type="term" value="F:zinc ion binding"/>
    <property type="evidence" value="ECO:0007669"/>
    <property type="project" value="UniProtKB-KW"/>
</dbReference>
<gene>
    <name evidence="5" type="ORF">CLUMA_CG005559</name>
</gene>